<evidence type="ECO:0000313" key="6">
    <source>
        <dbReference type="Proteomes" id="UP000594262"/>
    </source>
</evidence>
<protein>
    <submittedName>
        <fullName evidence="5">Uncharacterized protein</fullName>
    </submittedName>
</protein>
<evidence type="ECO:0000256" key="1">
    <source>
        <dbReference type="ARBA" id="ARBA00022737"/>
    </source>
</evidence>
<dbReference type="PANTHER" id="PTHR24173:SF74">
    <property type="entry name" value="ANKYRIN REPEAT DOMAIN-CONTAINING PROTEIN 16"/>
    <property type="match status" value="1"/>
</dbReference>
<organism evidence="5 6">
    <name type="scientific">Clytia hemisphaerica</name>
    <dbReference type="NCBI Taxonomy" id="252671"/>
    <lineage>
        <taxon>Eukaryota</taxon>
        <taxon>Metazoa</taxon>
        <taxon>Cnidaria</taxon>
        <taxon>Hydrozoa</taxon>
        <taxon>Hydroidolina</taxon>
        <taxon>Leptothecata</taxon>
        <taxon>Obeliida</taxon>
        <taxon>Clytiidae</taxon>
        <taxon>Clytia</taxon>
    </lineage>
</organism>
<dbReference type="OrthoDB" id="73680at2759"/>
<evidence type="ECO:0000256" key="4">
    <source>
        <dbReference type="SAM" id="MobiDB-lite"/>
    </source>
</evidence>
<sequence length="1098" mass="126084">MKQSVKNVTSTNINQKAWIQCEVDIKSGYTYEFVFNTDRADDSKITVQLPLNHHHTSRKGETLVYAHNCGRPTNIHAFEVSDENGITDDDTCIPISTGPSVANTVKEFNQRAMQYYKDHIDVKTFPPSYYVQNENIKEVIASLEKHSSLLGGKILVGYNPINHLRILGLDYQKIESVLQFSEKPDHYDNTIVCIYPNHSLMFVYVVGENEKHLDKDLAKVNAVLKTWCYVHRQILQNEQFTIVGVLVLPASSDLNKMFKQHPCLNLNTESQDFVISYDKSFGQWLTNFLKLIRDNRKLSSPSSPEIMENITGNMMASMAQTKIYLPRVSGNDTINVKTILLTEPQISCIESQSNWKLIQASYGAGKSITLHEIARKLLKMSNQDLIINVTFDPFSALDKKVDHSFNELCEQEKLTRKRENLISLSLSEAVGERKNVTDFYNCSSLPSKNIADVMLLLKTKYKHRTLHFLFDEVPQELFTKTYSETLRSHLESEFRESVVVIALQSVQKSRKITEEGKVTNSQEIDLKSSSMELFKLPTTMRMSISLNKLKEVLEGEIESSPCSLNLEVRSKGNTLLTKDESSKVIIQETQSNGDGENRPDDSQSTTEVECQEPPAKKRKEDQEASESFDPTKLRDPENVFKSQPQTSGNEEVVKELSTTYTYMKGKCGHSFMSSLKPRIFHFTKAFTPLFASFLPMLAAILQFCLNERKEDEVVVLCEDICQVQMVQYALERIHKRPITYAPYLTGEYPQDIHKMKEKFIKNLDEMETVLISDYRSVRGLEMAHTIIFVDPENEANAHFLIEAITRTITNLDVISTKPFPQNPSTSIERAFQKYVDGTLAIKTHVESSKDAEDLLKVRFQYNKKDGSQQTKIVSQKLTDFSFDVSQSLDDFNKNEELWQNYFRMAFTLSTSISSLGTNKWDGKTMESVTLNDGTTLRFDDVFWEILWEIKFAKFEEIFQQKPNIVNSLRDRDGRTLLMYAVREDHFDVFVHLMNYPQDFSLVDNVGRNVLHRVGDYGELRHLEKFDQQTIKKLIDGRDNYNDTPLHLAAWHNKHDVIKLLLAKGADHELKNNVGQRPDEQFDYCDGVTKEIIRSFRSS</sequence>
<dbReference type="SMART" id="SM00248">
    <property type="entry name" value="ANK"/>
    <property type="match status" value="2"/>
</dbReference>
<dbReference type="InterPro" id="IPR036770">
    <property type="entry name" value="Ankyrin_rpt-contain_sf"/>
</dbReference>
<dbReference type="Gene3D" id="1.25.40.20">
    <property type="entry name" value="Ankyrin repeat-containing domain"/>
    <property type="match status" value="1"/>
</dbReference>
<dbReference type="PROSITE" id="PS50297">
    <property type="entry name" value="ANK_REP_REGION"/>
    <property type="match status" value="1"/>
</dbReference>
<keyword evidence="2 3" id="KW-0040">ANK repeat</keyword>
<feature type="repeat" description="ANK" evidence="3">
    <location>
        <begin position="1040"/>
        <end position="1072"/>
    </location>
</feature>
<feature type="compositionally biased region" description="Basic and acidic residues" evidence="4">
    <location>
        <begin position="629"/>
        <end position="638"/>
    </location>
</feature>
<feature type="compositionally biased region" description="Polar residues" evidence="4">
    <location>
        <begin position="640"/>
        <end position="649"/>
    </location>
</feature>
<dbReference type="InterPro" id="IPR002110">
    <property type="entry name" value="Ankyrin_rpt"/>
</dbReference>
<keyword evidence="1" id="KW-0677">Repeat</keyword>
<dbReference type="Pfam" id="PF12796">
    <property type="entry name" value="Ank_2"/>
    <property type="match status" value="1"/>
</dbReference>
<name>A0A7M5XJ96_9CNID</name>
<dbReference type="PROSITE" id="PS50088">
    <property type="entry name" value="ANK_REPEAT"/>
    <property type="match status" value="1"/>
</dbReference>
<dbReference type="RefSeq" id="XP_066916663.1">
    <property type="nucleotide sequence ID" value="XM_067060562.1"/>
</dbReference>
<dbReference type="GeneID" id="136803843"/>
<dbReference type="SUPFAM" id="SSF48403">
    <property type="entry name" value="Ankyrin repeat"/>
    <property type="match status" value="1"/>
</dbReference>
<evidence type="ECO:0000313" key="5">
    <source>
        <dbReference type="EnsemblMetazoa" id="CLYHEMP024541.1"/>
    </source>
</evidence>
<evidence type="ECO:0000256" key="3">
    <source>
        <dbReference type="PROSITE-ProRule" id="PRU00023"/>
    </source>
</evidence>
<dbReference type="AlphaFoldDB" id="A0A7M5XJ96"/>
<reference evidence="5" key="1">
    <citation type="submission" date="2021-01" db="UniProtKB">
        <authorList>
            <consortium name="EnsemblMetazoa"/>
        </authorList>
    </citation>
    <scope>IDENTIFICATION</scope>
</reference>
<dbReference type="EnsemblMetazoa" id="CLYHEMT024541.1">
    <property type="protein sequence ID" value="CLYHEMP024541.1"/>
    <property type="gene ID" value="CLYHEMG024541"/>
</dbReference>
<accession>A0A7M5XJ96</accession>
<evidence type="ECO:0000256" key="2">
    <source>
        <dbReference type="ARBA" id="ARBA00023043"/>
    </source>
</evidence>
<proteinExistence type="predicted"/>
<feature type="region of interest" description="Disordered" evidence="4">
    <location>
        <begin position="579"/>
        <end position="652"/>
    </location>
</feature>
<keyword evidence="6" id="KW-1185">Reference proteome</keyword>
<dbReference type="PANTHER" id="PTHR24173">
    <property type="entry name" value="ANKYRIN REPEAT CONTAINING"/>
    <property type="match status" value="1"/>
</dbReference>
<dbReference type="Proteomes" id="UP000594262">
    <property type="component" value="Unplaced"/>
</dbReference>